<dbReference type="PANTHER" id="PTHR23305">
    <property type="entry name" value="OBG GTPASE FAMILY"/>
    <property type="match status" value="1"/>
</dbReference>
<dbReference type="AlphaFoldDB" id="X0V851"/>
<feature type="domain" description="G" evidence="1">
    <location>
        <begin position="4"/>
        <end position="74"/>
    </location>
</feature>
<dbReference type="SUPFAM" id="SSF52540">
    <property type="entry name" value="P-loop containing nucleoside triphosphate hydrolases"/>
    <property type="match status" value="1"/>
</dbReference>
<dbReference type="EMBL" id="BARS01020457">
    <property type="protein sequence ID" value="GAG07507.1"/>
    <property type="molecule type" value="Genomic_DNA"/>
</dbReference>
<protein>
    <recommendedName>
        <fullName evidence="1">G domain-containing protein</fullName>
    </recommendedName>
</protein>
<accession>X0V851</accession>
<dbReference type="PRINTS" id="PR00326">
    <property type="entry name" value="GTP1OBG"/>
</dbReference>
<dbReference type="InterPro" id="IPR006073">
    <property type="entry name" value="GTP-bd"/>
</dbReference>
<dbReference type="GO" id="GO:0005525">
    <property type="term" value="F:GTP binding"/>
    <property type="evidence" value="ECO:0007669"/>
    <property type="project" value="InterPro"/>
</dbReference>
<dbReference type="GO" id="GO:0005737">
    <property type="term" value="C:cytoplasm"/>
    <property type="evidence" value="ECO:0007669"/>
    <property type="project" value="TreeGrafter"/>
</dbReference>
<organism evidence="2">
    <name type="scientific">marine sediment metagenome</name>
    <dbReference type="NCBI Taxonomy" id="412755"/>
    <lineage>
        <taxon>unclassified sequences</taxon>
        <taxon>metagenomes</taxon>
        <taxon>ecological metagenomes</taxon>
    </lineage>
</organism>
<reference evidence="2" key="1">
    <citation type="journal article" date="2014" name="Front. Microbiol.">
        <title>High frequency of phylogenetically diverse reductive dehalogenase-homologous genes in deep subseafloor sedimentary metagenomes.</title>
        <authorList>
            <person name="Kawai M."/>
            <person name="Futagami T."/>
            <person name="Toyoda A."/>
            <person name="Takaki Y."/>
            <person name="Nishi S."/>
            <person name="Hori S."/>
            <person name="Arai W."/>
            <person name="Tsubouchi T."/>
            <person name="Morono Y."/>
            <person name="Uchiyama I."/>
            <person name="Ito T."/>
            <person name="Fujiyama A."/>
            <person name="Inagaki F."/>
            <person name="Takami H."/>
        </authorList>
    </citation>
    <scope>NUCLEOTIDE SEQUENCE</scope>
    <source>
        <strain evidence="2">Expedition CK06-06</strain>
    </source>
</reference>
<dbReference type="GO" id="GO:0016887">
    <property type="term" value="F:ATP hydrolysis activity"/>
    <property type="evidence" value="ECO:0007669"/>
    <property type="project" value="TreeGrafter"/>
</dbReference>
<dbReference type="Gene3D" id="3.10.20.30">
    <property type="match status" value="1"/>
</dbReference>
<dbReference type="Gene3D" id="3.40.50.300">
    <property type="entry name" value="P-loop containing nucleotide triphosphate hydrolases"/>
    <property type="match status" value="1"/>
</dbReference>
<evidence type="ECO:0000313" key="2">
    <source>
        <dbReference type="EMBL" id="GAG07507.1"/>
    </source>
</evidence>
<name>X0V851_9ZZZZ</name>
<dbReference type="InterPro" id="IPR012675">
    <property type="entry name" value="Beta-grasp_dom_sf"/>
</dbReference>
<sequence>MHMKIAIIGLPKSGKTTIFNALTKGKAEVSAYSSSLTPNVGITKVPDSRLGVLQNMFQPKKTIPAEVSYVDIAGFS</sequence>
<comment type="caution">
    <text evidence="2">The sequence shown here is derived from an EMBL/GenBank/DDBJ whole genome shotgun (WGS) entry which is preliminary data.</text>
</comment>
<proteinExistence type="predicted"/>
<dbReference type="PANTHER" id="PTHR23305:SF18">
    <property type="entry name" value="OBG-TYPE G DOMAIN-CONTAINING PROTEIN"/>
    <property type="match status" value="1"/>
</dbReference>
<gene>
    <name evidence="2" type="ORF">S01H1_32984</name>
</gene>
<feature type="non-terminal residue" evidence="2">
    <location>
        <position position="76"/>
    </location>
</feature>
<dbReference type="Pfam" id="PF01926">
    <property type="entry name" value="MMR_HSR1"/>
    <property type="match status" value="1"/>
</dbReference>
<evidence type="ECO:0000259" key="1">
    <source>
        <dbReference type="Pfam" id="PF01926"/>
    </source>
</evidence>
<dbReference type="InterPro" id="IPR027417">
    <property type="entry name" value="P-loop_NTPase"/>
</dbReference>